<dbReference type="KEGG" id="amus:LMH87_004837"/>
<keyword evidence="7" id="KW-0732">Signal</keyword>
<feature type="site" description="Important for catalytic activity, responsible for pKa modulation of the active site Glu and correct orientation of both the proton donor and substrate" evidence="5">
    <location>
        <position position="225"/>
    </location>
</feature>
<organism evidence="8 9">
    <name type="scientific">Akanthomyces muscarius</name>
    <name type="common">Entomopathogenic fungus</name>
    <name type="synonym">Lecanicillium muscarium</name>
    <dbReference type="NCBI Taxonomy" id="2231603"/>
    <lineage>
        <taxon>Eukaryota</taxon>
        <taxon>Fungi</taxon>
        <taxon>Dikarya</taxon>
        <taxon>Ascomycota</taxon>
        <taxon>Pezizomycotina</taxon>
        <taxon>Sordariomycetes</taxon>
        <taxon>Hypocreomycetidae</taxon>
        <taxon>Hypocreales</taxon>
        <taxon>Cordycipitaceae</taxon>
        <taxon>Akanthomyces</taxon>
    </lineage>
</organism>
<evidence type="ECO:0000256" key="3">
    <source>
        <dbReference type="ARBA" id="ARBA00023277"/>
    </source>
</evidence>
<keyword evidence="9" id="KW-1185">Reference proteome</keyword>
<evidence type="ECO:0000256" key="5">
    <source>
        <dbReference type="PIRSR" id="PIRSR606710-2"/>
    </source>
</evidence>
<dbReference type="PANTHER" id="PTHR43772">
    <property type="entry name" value="ENDO-1,4-BETA-XYLANASE"/>
    <property type="match status" value="1"/>
</dbReference>
<gene>
    <name evidence="8" type="ORF">LMH87_004837</name>
</gene>
<comment type="similarity">
    <text evidence="1 6">Belongs to the glycosyl hydrolase 43 family.</text>
</comment>
<evidence type="ECO:0000313" key="9">
    <source>
        <dbReference type="Proteomes" id="UP001144673"/>
    </source>
</evidence>
<dbReference type="AlphaFoldDB" id="A0A9W8UFZ6"/>
<keyword evidence="4 6" id="KW-0326">Glycosidase</keyword>
<evidence type="ECO:0000313" key="8">
    <source>
        <dbReference type="EMBL" id="KAJ4146007.1"/>
    </source>
</evidence>
<evidence type="ECO:0000256" key="2">
    <source>
        <dbReference type="ARBA" id="ARBA00022801"/>
    </source>
</evidence>
<accession>A0A9W8UFZ6</accession>
<dbReference type="GO" id="GO:0005975">
    <property type="term" value="P:carbohydrate metabolic process"/>
    <property type="evidence" value="ECO:0007669"/>
    <property type="project" value="InterPro"/>
</dbReference>
<dbReference type="RefSeq" id="XP_056049677.1">
    <property type="nucleotide sequence ID" value="XM_056196117.1"/>
</dbReference>
<dbReference type="Pfam" id="PF04616">
    <property type="entry name" value="Glyco_hydro_43"/>
    <property type="match status" value="1"/>
</dbReference>
<name>A0A9W8UFZ6_AKAMU</name>
<dbReference type="EMBL" id="JAJHUN010000011">
    <property type="protein sequence ID" value="KAJ4146007.1"/>
    <property type="molecule type" value="Genomic_DNA"/>
</dbReference>
<proteinExistence type="inferred from homology"/>
<evidence type="ECO:0000256" key="6">
    <source>
        <dbReference type="RuleBase" id="RU361187"/>
    </source>
</evidence>
<reference evidence="8" key="1">
    <citation type="journal article" date="2023" name="Access Microbiol">
        <title>De-novo genome assembly for Akanthomyces muscarius, a biocontrol agent of insect agricultural pests.</title>
        <authorList>
            <person name="Erdos Z."/>
            <person name="Studholme D.J."/>
            <person name="Raymond B."/>
            <person name="Sharma M."/>
        </authorList>
    </citation>
    <scope>NUCLEOTIDE SEQUENCE</scope>
    <source>
        <strain evidence="8">Ve6</strain>
    </source>
</reference>
<protein>
    <submittedName>
        <fullName evidence="8">Uncharacterized protein</fullName>
    </submittedName>
</protein>
<dbReference type="PANTHER" id="PTHR43772:SF2">
    <property type="entry name" value="PUTATIVE (AFU_ORTHOLOGUE AFUA_2G04480)-RELATED"/>
    <property type="match status" value="1"/>
</dbReference>
<dbReference type="GO" id="GO:0004553">
    <property type="term" value="F:hydrolase activity, hydrolyzing O-glycosyl compounds"/>
    <property type="evidence" value="ECO:0007669"/>
    <property type="project" value="InterPro"/>
</dbReference>
<dbReference type="InterPro" id="IPR023296">
    <property type="entry name" value="Glyco_hydro_beta-prop_sf"/>
</dbReference>
<dbReference type="InterPro" id="IPR052176">
    <property type="entry name" value="Glycosyl_Hydrlase_43_Enz"/>
</dbReference>
<comment type="caution">
    <text evidence="8">The sequence shown here is derived from an EMBL/GenBank/DDBJ whole genome shotgun (WGS) entry which is preliminary data.</text>
</comment>
<dbReference type="GeneID" id="80891996"/>
<keyword evidence="3" id="KW-0119">Carbohydrate metabolism</keyword>
<feature type="chain" id="PRO_5040786466" evidence="7">
    <location>
        <begin position="32"/>
        <end position="597"/>
    </location>
</feature>
<dbReference type="Gene3D" id="2.115.10.20">
    <property type="entry name" value="Glycosyl hydrolase domain, family 43"/>
    <property type="match status" value="1"/>
</dbReference>
<feature type="signal peptide" evidence="7">
    <location>
        <begin position="1"/>
        <end position="31"/>
    </location>
</feature>
<dbReference type="InterPro" id="IPR006710">
    <property type="entry name" value="Glyco_hydro_43"/>
</dbReference>
<evidence type="ECO:0000256" key="4">
    <source>
        <dbReference type="ARBA" id="ARBA00023295"/>
    </source>
</evidence>
<dbReference type="Proteomes" id="UP001144673">
    <property type="component" value="Chromosome 2"/>
</dbReference>
<evidence type="ECO:0000256" key="7">
    <source>
        <dbReference type="SAM" id="SignalP"/>
    </source>
</evidence>
<dbReference type="SUPFAM" id="SSF75005">
    <property type="entry name" value="Arabinanase/levansucrase/invertase"/>
    <property type="match status" value="1"/>
</dbReference>
<evidence type="ECO:0000256" key="1">
    <source>
        <dbReference type="ARBA" id="ARBA00009865"/>
    </source>
</evidence>
<keyword evidence="2 6" id="KW-0378">Hydrolase</keyword>
<sequence>MRLSSRISTVAAAALSLQAVMAAAVSPSTSASETTSSKVPQFHNAARHEAADPYVFYDAASARYYAYSTAGADDGWNFAIYSSPDLATWQRQPGGVLKACYDANMTRLEGGQACWARDWFWAPETYHNAATGWYFFFFAGRLREDLTAAHFRYGKFEEPSKIGVAVSRSPTGPFEEIQEMPIDYYPFDPDYHDVNLIMDEKQMLPPQTLERGQTAPKGTYIPGIDPNVFFDEDGNIYLYMSRNAYRNWNWDAALGKYIEESNILVVELERAWWDDPTASTMPEIVASQRDRHAKDAPKLPCSIRSYNGTGEIGRPPRKDGWTTVISYGADPQAWENFHVDDYAKFNGTKKNRRWSEGSTLLKRHDADGNPVYLMTYSCNNYEAARYGVGFATAPSPLGPFRKAATNPVLAQHPNDTIPVFSTGHGSVVASPVYGIGAQDVTRQTPKGAELFYVHHARNDTASERALYTTRMTLQADAGVGSDDAIAMHLTTGDQALPRDTYPLRLEARCERGGGGGGGGEYKVRVRSRTGATFDLGEGGNRVVGIPGEVTPEEKEVMDEDGAFVYMFGENDVGGLAYQRDNVDGSWSTIAESHLYCR</sequence>